<evidence type="ECO:0000259" key="2">
    <source>
        <dbReference type="Pfam" id="PF02974"/>
    </source>
</evidence>
<sequence>MAEAQSRADLIEAFSGDWFIFDSARGTGSSACQLSLGTQPTAEDGPMPLSQRHCTAPLTDVAVWDVQQGQLVFVDEAGTPLAQLGGNQRRLTGNLAPDGEGVVVERANGDGSNLEIAQAVQKYRCFFLGVSSDCASEEDLKAPEFPQEAEQQTASIETLGNVVARSQPRRDSSQVGTIPGNTCIQVDQCLVASDGLWCRAGFGDTTAWIARNAVRQGEWPIITFRSDCTQDNE</sequence>
<dbReference type="STRING" id="569882.SAMN04490248_12817"/>
<evidence type="ECO:0000256" key="1">
    <source>
        <dbReference type="ARBA" id="ARBA00022729"/>
    </source>
</evidence>
<dbReference type="GO" id="GO:0004866">
    <property type="term" value="F:endopeptidase inhibitor activity"/>
    <property type="evidence" value="ECO:0007669"/>
    <property type="project" value="InterPro"/>
</dbReference>
<protein>
    <submittedName>
        <fullName evidence="3">Protease inhibitor Inh</fullName>
    </submittedName>
</protein>
<dbReference type="Pfam" id="PF02974">
    <property type="entry name" value="Inh"/>
    <property type="match status" value="1"/>
</dbReference>
<name>A0A1H8VDX0_9RHOB</name>
<gene>
    <name evidence="3" type="ORF">SAMN04490248_12817</name>
</gene>
<dbReference type="InterPro" id="IPR021140">
    <property type="entry name" value="Inh/Omp19"/>
</dbReference>
<dbReference type="EMBL" id="FODS01000028">
    <property type="protein sequence ID" value="SEP13640.1"/>
    <property type="molecule type" value="Genomic_DNA"/>
</dbReference>
<organism evidence="3 4">
    <name type="scientific">Salinihabitans flavidus</name>
    <dbReference type="NCBI Taxonomy" id="569882"/>
    <lineage>
        <taxon>Bacteria</taxon>
        <taxon>Pseudomonadati</taxon>
        <taxon>Pseudomonadota</taxon>
        <taxon>Alphaproteobacteria</taxon>
        <taxon>Rhodobacterales</taxon>
        <taxon>Roseobacteraceae</taxon>
        <taxon>Salinihabitans</taxon>
    </lineage>
</organism>
<evidence type="ECO:0000313" key="3">
    <source>
        <dbReference type="EMBL" id="SEP13640.1"/>
    </source>
</evidence>
<evidence type="ECO:0000313" key="4">
    <source>
        <dbReference type="Proteomes" id="UP000198893"/>
    </source>
</evidence>
<dbReference type="Proteomes" id="UP000198893">
    <property type="component" value="Unassembled WGS sequence"/>
</dbReference>
<keyword evidence="1" id="KW-0732">Signal</keyword>
<feature type="domain" description="Alkaline proteinase inhibitor/ Outer membrane lipoprotein Omp19" evidence="2">
    <location>
        <begin position="12"/>
        <end position="106"/>
    </location>
</feature>
<dbReference type="Gene3D" id="2.40.128.10">
    <property type="match status" value="1"/>
</dbReference>
<dbReference type="AlphaFoldDB" id="A0A1H8VDX0"/>
<keyword evidence="4" id="KW-1185">Reference proteome</keyword>
<dbReference type="InterPro" id="IPR016085">
    <property type="entry name" value="Protease_inh_B-barrel_dom"/>
</dbReference>
<proteinExistence type="predicted"/>
<dbReference type="SUPFAM" id="SSF50882">
    <property type="entry name" value="beta-Barrel protease inhibitors"/>
    <property type="match status" value="1"/>
</dbReference>
<reference evidence="3 4" key="1">
    <citation type="submission" date="2016-10" db="EMBL/GenBank/DDBJ databases">
        <authorList>
            <person name="de Groot N.N."/>
        </authorList>
    </citation>
    <scope>NUCLEOTIDE SEQUENCE [LARGE SCALE GENOMIC DNA]</scope>
    <source>
        <strain evidence="3 4">DSM 27842</strain>
    </source>
</reference>
<accession>A0A1H8VDX0</accession>